<dbReference type="Proteomes" id="UP001163324">
    <property type="component" value="Chromosome 3"/>
</dbReference>
<organism evidence="1 2">
    <name type="scientific">Trichothecium roseum</name>
    <dbReference type="NCBI Taxonomy" id="47278"/>
    <lineage>
        <taxon>Eukaryota</taxon>
        <taxon>Fungi</taxon>
        <taxon>Dikarya</taxon>
        <taxon>Ascomycota</taxon>
        <taxon>Pezizomycotina</taxon>
        <taxon>Sordariomycetes</taxon>
        <taxon>Hypocreomycetidae</taxon>
        <taxon>Hypocreales</taxon>
        <taxon>Hypocreales incertae sedis</taxon>
        <taxon>Trichothecium</taxon>
    </lineage>
</organism>
<reference evidence="1" key="1">
    <citation type="submission" date="2022-10" db="EMBL/GenBank/DDBJ databases">
        <title>Complete Genome of Trichothecium roseum strain YXFP-22015, a Plant Pathogen Isolated from Citrus.</title>
        <authorList>
            <person name="Wang Y."/>
            <person name="Zhu L."/>
        </authorList>
    </citation>
    <scope>NUCLEOTIDE SEQUENCE</scope>
    <source>
        <strain evidence="1">YXFP-22015</strain>
    </source>
</reference>
<comment type="caution">
    <text evidence="1">The sequence shown here is derived from an EMBL/GenBank/DDBJ whole genome shotgun (WGS) entry which is preliminary data.</text>
</comment>
<gene>
    <name evidence="1" type="ORF">N3K66_004070</name>
</gene>
<dbReference type="EMBL" id="CM047942">
    <property type="protein sequence ID" value="KAI9902253.1"/>
    <property type="molecule type" value="Genomic_DNA"/>
</dbReference>
<name>A0ACC0V7J7_9HYPO</name>
<protein>
    <submittedName>
        <fullName evidence="1">Uncharacterized protein</fullName>
    </submittedName>
</protein>
<evidence type="ECO:0000313" key="2">
    <source>
        <dbReference type="Proteomes" id="UP001163324"/>
    </source>
</evidence>
<proteinExistence type="predicted"/>
<keyword evidence="2" id="KW-1185">Reference proteome</keyword>
<evidence type="ECO:0000313" key="1">
    <source>
        <dbReference type="EMBL" id="KAI9902253.1"/>
    </source>
</evidence>
<sequence>MAQRVVLITGANSGVGYSIAQHLLCAPEPFRIILAGRSPGNITAAIDALRSNTTSTTTGPAANPASTLHPLHLDVTHKSTIDAAAAAVRSQFGKLHVLVNNAGIAPTGPDTRGVYRSTLETNVIGPALVSEAFRPLLLAATAGDDASSWPAYSVYVGSVVGSLSGIADPASGLRTTGAGHAAYRASKAALNMLVAHEQVEVEQDAEGEGLPGRLRVRVMCPGFVVSNLRGESEEQRTGGGRAGDPADSARVLYGIIRGEREGDDERGLIRGEDVYRW</sequence>
<accession>A0ACC0V7J7</accession>